<reference evidence="1 2" key="1">
    <citation type="journal article" date="2018" name="Sci. Rep.">
        <title>Comparative analysis of the Pocillopora damicornis genome highlights role of immune system in coral evolution.</title>
        <authorList>
            <person name="Cunning R."/>
            <person name="Bay R.A."/>
            <person name="Gillette P."/>
            <person name="Baker A.C."/>
            <person name="Traylor-Knowles N."/>
        </authorList>
    </citation>
    <scope>NUCLEOTIDE SEQUENCE [LARGE SCALE GENOMIC DNA]</scope>
    <source>
        <strain evidence="1">RSMAS</strain>
        <tissue evidence="1">Whole animal</tissue>
    </source>
</reference>
<dbReference type="PANTHER" id="PTHR33776:SF4">
    <property type="entry name" value="ENDONUCLEASE_EXONUCLEASE_PHOSPHATASE DOMAIN-CONTAINING PROTEIN"/>
    <property type="match status" value="1"/>
</dbReference>
<dbReference type="InterPro" id="IPR036691">
    <property type="entry name" value="Endo/exonu/phosph_ase_sf"/>
</dbReference>
<gene>
    <name evidence="1" type="ORF">pdam_00016152</name>
</gene>
<comment type="caution">
    <text evidence="1">The sequence shown here is derived from an EMBL/GenBank/DDBJ whole genome shotgun (WGS) entry which is preliminary data.</text>
</comment>
<dbReference type="Proteomes" id="UP000275408">
    <property type="component" value="Unassembled WGS sequence"/>
</dbReference>
<dbReference type="PANTHER" id="PTHR33776">
    <property type="entry name" value="ENDO/EXONUCLEASE/PHOSPHATASE DOMAIN-CONTAINING PROTEIN"/>
    <property type="match status" value="1"/>
</dbReference>
<proteinExistence type="predicted"/>
<evidence type="ECO:0008006" key="3">
    <source>
        <dbReference type="Google" id="ProtNLM"/>
    </source>
</evidence>
<name>A0A3M6UMX5_POCDA</name>
<dbReference type="EMBL" id="RCHS01001144">
    <property type="protein sequence ID" value="RMX54982.1"/>
    <property type="molecule type" value="Genomic_DNA"/>
</dbReference>
<evidence type="ECO:0000313" key="1">
    <source>
        <dbReference type="EMBL" id="RMX54982.1"/>
    </source>
</evidence>
<sequence length="277" mass="32757">MHCINRDIHSGGLMIFIRNNICFHVITHFNMNLSSFCMMLKVKINRSWFALAGIYKPPNIPKSQWKFELSSIFDAVNMISSDVIFLSDFNCDMMEPNKLPMDSLSGPEMSDHHMVFGEMMEKVHKHKTRTTTFQQTKSTDFEQLNRDLEAAPWHVGEIFCNVDDQYDYWKRLRDLCDLLDIYNLENLITSPTRITKTKDLKNAPFHVMDIFDDVDDKLFAFESLHLDIINEQAPTRKFHARGNQVPFMIQQWRKSIRHRNKLWKKFTHDRTDANYAL</sequence>
<dbReference type="SUPFAM" id="SSF56219">
    <property type="entry name" value="DNase I-like"/>
    <property type="match status" value="1"/>
</dbReference>
<organism evidence="1 2">
    <name type="scientific">Pocillopora damicornis</name>
    <name type="common">Cauliflower coral</name>
    <name type="synonym">Millepora damicornis</name>
    <dbReference type="NCBI Taxonomy" id="46731"/>
    <lineage>
        <taxon>Eukaryota</taxon>
        <taxon>Metazoa</taxon>
        <taxon>Cnidaria</taxon>
        <taxon>Anthozoa</taxon>
        <taxon>Hexacorallia</taxon>
        <taxon>Scleractinia</taxon>
        <taxon>Astrocoeniina</taxon>
        <taxon>Pocilloporidae</taxon>
        <taxon>Pocillopora</taxon>
    </lineage>
</organism>
<accession>A0A3M6UMX5</accession>
<dbReference type="Gene3D" id="3.60.10.10">
    <property type="entry name" value="Endonuclease/exonuclease/phosphatase"/>
    <property type="match status" value="1"/>
</dbReference>
<evidence type="ECO:0000313" key="2">
    <source>
        <dbReference type="Proteomes" id="UP000275408"/>
    </source>
</evidence>
<dbReference type="AlphaFoldDB" id="A0A3M6UMX5"/>
<keyword evidence="2" id="KW-1185">Reference proteome</keyword>
<feature type="non-terminal residue" evidence="1">
    <location>
        <position position="277"/>
    </location>
</feature>
<protein>
    <recommendedName>
        <fullName evidence="3">Endonuclease/exonuclease/phosphatase domain-containing protein</fullName>
    </recommendedName>
</protein>